<dbReference type="InterPro" id="IPR019587">
    <property type="entry name" value="Polyketide_cyclase/dehydratase"/>
</dbReference>
<dbReference type="SUPFAM" id="SSF55961">
    <property type="entry name" value="Bet v1-like"/>
    <property type="match status" value="1"/>
</dbReference>
<protein>
    <recommendedName>
        <fullName evidence="3">Polyketide cyclase</fullName>
    </recommendedName>
</protein>
<proteinExistence type="predicted"/>
<accession>A0A7C9LQV7</accession>
<organism evidence="1 2">
    <name type="scientific">Sediminimonas qiaohouensis</name>
    <dbReference type="NCBI Taxonomy" id="552061"/>
    <lineage>
        <taxon>Bacteria</taxon>
        <taxon>Pseudomonadati</taxon>
        <taxon>Pseudomonadota</taxon>
        <taxon>Alphaproteobacteria</taxon>
        <taxon>Rhodobacterales</taxon>
        <taxon>Roseobacteraceae</taxon>
        <taxon>Sediminimonas</taxon>
    </lineage>
</organism>
<evidence type="ECO:0008006" key="3">
    <source>
        <dbReference type="Google" id="ProtNLM"/>
    </source>
</evidence>
<dbReference type="AlphaFoldDB" id="A0A7C9LQV7"/>
<reference evidence="1 2" key="1">
    <citation type="submission" date="2019-06" db="EMBL/GenBank/DDBJ databases">
        <title>Enrichment of Autotrophic Halophilic Microorganisms from Red Sea Brine Pool Using Microbial Electrosynthesis System.</title>
        <authorList>
            <person name="Alqahtani M.F."/>
            <person name="Bajracharya S."/>
            <person name="Katuri K.P."/>
            <person name="Ali M."/>
            <person name="Saikaly P.E."/>
        </authorList>
    </citation>
    <scope>NUCLEOTIDE SEQUENCE [LARGE SCALE GENOMIC DNA]</scope>
    <source>
        <strain evidence="1">MES6</strain>
    </source>
</reference>
<dbReference type="RefSeq" id="WP_420542251.1">
    <property type="nucleotide sequence ID" value="NZ_VENJ01000026.1"/>
</dbReference>
<dbReference type="Pfam" id="PF10604">
    <property type="entry name" value="Polyketide_cyc2"/>
    <property type="match status" value="1"/>
</dbReference>
<sequence>MLTITREVRITASPAVVWDVTVEVLDWPRWLPTVTAVRQLAGSRFETGSRYAVKQPLQPEMAWKVTGIAP</sequence>
<gene>
    <name evidence="1" type="ORF">FH759_14385</name>
</gene>
<comment type="caution">
    <text evidence="1">The sequence shown here is derived from an EMBL/GenBank/DDBJ whole genome shotgun (WGS) entry which is preliminary data.</text>
</comment>
<evidence type="ECO:0000313" key="1">
    <source>
        <dbReference type="EMBL" id="MTJ05860.1"/>
    </source>
</evidence>
<name>A0A7C9LQV7_9RHOB</name>
<evidence type="ECO:0000313" key="2">
    <source>
        <dbReference type="Proteomes" id="UP000483078"/>
    </source>
</evidence>
<dbReference type="Gene3D" id="3.30.530.20">
    <property type="match status" value="1"/>
</dbReference>
<dbReference type="InterPro" id="IPR023393">
    <property type="entry name" value="START-like_dom_sf"/>
</dbReference>
<dbReference type="Proteomes" id="UP000483078">
    <property type="component" value="Unassembled WGS sequence"/>
</dbReference>
<dbReference type="EMBL" id="VENJ01000026">
    <property type="protein sequence ID" value="MTJ05860.1"/>
    <property type="molecule type" value="Genomic_DNA"/>
</dbReference>